<dbReference type="GO" id="GO:0005777">
    <property type="term" value="C:peroxisome"/>
    <property type="evidence" value="ECO:0007669"/>
    <property type="project" value="TreeGrafter"/>
</dbReference>
<dbReference type="EMBL" id="MU004236">
    <property type="protein sequence ID" value="KAF2668278.1"/>
    <property type="molecule type" value="Genomic_DNA"/>
</dbReference>
<gene>
    <name evidence="2" type="ORF">BT63DRAFT_425608</name>
</gene>
<proteinExistence type="predicted"/>
<dbReference type="CDD" id="cd06558">
    <property type="entry name" value="crotonase-like"/>
    <property type="match status" value="1"/>
</dbReference>
<keyword evidence="1" id="KW-0843">Virulence</keyword>
<dbReference type="InterPro" id="IPR029045">
    <property type="entry name" value="ClpP/crotonase-like_dom_sf"/>
</dbReference>
<dbReference type="AlphaFoldDB" id="A0A6A6UAX3"/>
<name>A0A6A6UAX3_9PEZI</name>
<dbReference type="Pfam" id="PF00378">
    <property type="entry name" value="ECH_1"/>
    <property type="match status" value="1"/>
</dbReference>
<dbReference type="GO" id="GO:0006635">
    <property type="term" value="P:fatty acid beta-oxidation"/>
    <property type="evidence" value="ECO:0007669"/>
    <property type="project" value="TreeGrafter"/>
</dbReference>
<keyword evidence="3" id="KW-1185">Reference proteome</keyword>
<accession>A0A6A6UAX3</accession>
<organism evidence="2 3">
    <name type="scientific">Microthyrium microscopicum</name>
    <dbReference type="NCBI Taxonomy" id="703497"/>
    <lineage>
        <taxon>Eukaryota</taxon>
        <taxon>Fungi</taxon>
        <taxon>Dikarya</taxon>
        <taxon>Ascomycota</taxon>
        <taxon>Pezizomycotina</taxon>
        <taxon>Dothideomycetes</taxon>
        <taxon>Dothideomycetes incertae sedis</taxon>
        <taxon>Microthyriales</taxon>
        <taxon>Microthyriaceae</taxon>
        <taxon>Microthyrium</taxon>
    </lineage>
</organism>
<dbReference type="GO" id="GO:0004165">
    <property type="term" value="F:delta(3)-delta(2)-enoyl-CoA isomerase activity"/>
    <property type="evidence" value="ECO:0007669"/>
    <property type="project" value="TreeGrafter"/>
</dbReference>
<dbReference type="InterPro" id="IPR001753">
    <property type="entry name" value="Enoyl-CoA_hydra/iso"/>
</dbReference>
<keyword evidence="2" id="KW-0413">Isomerase</keyword>
<reference evidence="2" key="1">
    <citation type="journal article" date="2020" name="Stud. Mycol.">
        <title>101 Dothideomycetes genomes: a test case for predicting lifestyles and emergence of pathogens.</title>
        <authorList>
            <person name="Haridas S."/>
            <person name="Albert R."/>
            <person name="Binder M."/>
            <person name="Bloem J."/>
            <person name="Labutti K."/>
            <person name="Salamov A."/>
            <person name="Andreopoulos B."/>
            <person name="Baker S."/>
            <person name="Barry K."/>
            <person name="Bills G."/>
            <person name="Bluhm B."/>
            <person name="Cannon C."/>
            <person name="Castanera R."/>
            <person name="Culley D."/>
            <person name="Daum C."/>
            <person name="Ezra D."/>
            <person name="Gonzalez J."/>
            <person name="Henrissat B."/>
            <person name="Kuo A."/>
            <person name="Liang C."/>
            <person name="Lipzen A."/>
            <person name="Lutzoni F."/>
            <person name="Magnuson J."/>
            <person name="Mondo S."/>
            <person name="Nolan M."/>
            <person name="Ohm R."/>
            <person name="Pangilinan J."/>
            <person name="Park H.-J."/>
            <person name="Ramirez L."/>
            <person name="Alfaro M."/>
            <person name="Sun H."/>
            <person name="Tritt A."/>
            <person name="Yoshinaga Y."/>
            <person name="Zwiers L.-H."/>
            <person name="Turgeon B."/>
            <person name="Goodwin S."/>
            <person name="Spatafora J."/>
            <person name="Crous P."/>
            <person name="Grigoriev I."/>
        </authorList>
    </citation>
    <scope>NUCLEOTIDE SEQUENCE</scope>
    <source>
        <strain evidence="2">CBS 115976</strain>
    </source>
</reference>
<protein>
    <submittedName>
        <fullName evidence="2">Enoyl-CoA hydratase/isomerase family protein</fullName>
    </submittedName>
</protein>
<dbReference type="Proteomes" id="UP000799302">
    <property type="component" value="Unassembled WGS sequence"/>
</dbReference>
<evidence type="ECO:0000256" key="1">
    <source>
        <dbReference type="ARBA" id="ARBA00023026"/>
    </source>
</evidence>
<dbReference type="PANTHER" id="PTHR11941">
    <property type="entry name" value="ENOYL-COA HYDRATASE-RELATED"/>
    <property type="match status" value="1"/>
</dbReference>
<sequence>MTELFRVPVASTGGHFACTSPAKDVYLLSFQSVPDNRTTSDFLSAYLLSLNIIEAKYPGGVLITTSAIAKFFSNGLDLEHTMSTPDFFRDRFNPIIRKLLTFPMPTIALMNGHAFGAGVFLAAAHDYRIQNGSKGFICLPEVDMGILLPSTLAILVKQKLLAPNVYRDLTLEGRRVNGPEALAYGLVDGLGGLEEVLKLISDRKLIQKSKAGAIGGLKEDAYREIITAIDGYDQDAEWRDALEKRKKADAAKNEELVAQWEKKSGSKL</sequence>
<dbReference type="Gene3D" id="3.90.226.10">
    <property type="entry name" value="2-enoyl-CoA Hydratase, Chain A, domain 1"/>
    <property type="match status" value="1"/>
</dbReference>
<evidence type="ECO:0000313" key="2">
    <source>
        <dbReference type="EMBL" id="KAF2668278.1"/>
    </source>
</evidence>
<dbReference type="OrthoDB" id="1696280at2759"/>
<dbReference type="SUPFAM" id="SSF52096">
    <property type="entry name" value="ClpP/crotonase"/>
    <property type="match status" value="1"/>
</dbReference>
<evidence type="ECO:0000313" key="3">
    <source>
        <dbReference type="Proteomes" id="UP000799302"/>
    </source>
</evidence>
<dbReference type="PANTHER" id="PTHR11941:SF75">
    <property type="entry name" value="ENOYL-COA HYDRATASE_ISOMERASE FAMILY PROTEIN"/>
    <property type="match status" value="1"/>
</dbReference>